<dbReference type="Proteomes" id="UP000543598">
    <property type="component" value="Unassembled WGS sequence"/>
</dbReference>
<dbReference type="InterPro" id="IPR008136">
    <property type="entry name" value="CinA_C"/>
</dbReference>
<evidence type="ECO:0000259" key="1">
    <source>
        <dbReference type="Pfam" id="PF02464"/>
    </source>
</evidence>
<name>A0A7Y2Q1E3_9MICO</name>
<feature type="domain" description="CinA C-terminal" evidence="1">
    <location>
        <begin position="9"/>
        <end position="152"/>
    </location>
</feature>
<comment type="caution">
    <text evidence="2">The sequence shown here is derived from an EMBL/GenBank/DDBJ whole genome shotgun (WGS) entry which is preliminary data.</text>
</comment>
<dbReference type="Pfam" id="PF02464">
    <property type="entry name" value="CinA"/>
    <property type="match status" value="1"/>
</dbReference>
<organism evidence="2 3">
    <name type="scientific">Microbacterium ulmi</name>
    <dbReference type="NCBI Taxonomy" id="179095"/>
    <lineage>
        <taxon>Bacteria</taxon>
        <taxon>Bacillati</taxon>
        <taxon>Actinomycetota</taxon>
        <taxon>Actinomycetes</taxon>
        <taxon>Micrococcales</taxon>
        <taxon>Microbacteriaceae</taxon>
        <taxon>Microbacterium</taxon>
    </lineage>
</organism>
<reference evidence="2 3" key="1">
    <citation type="submission" date="2020-05" db="EMBL/GenBank/DDBJ databases">
        <title>MicrobeNet Type strains.</title>
        <authorList>
            <person name="Nicholson A.C."/>
        </authorList>
    </citation>
    <scope>NUCLEOTIDE SEQUENCE [LARGE SCALE GENOMIC DNA]</scope>
    <source>
        <strain evidence="2 3">JCM 14282</strain>
    </source>
</reference>
<dbReference type="EMBL" id="JABEMB010000009">
    <property type="protein sequence ID" value="NNH03820.1"/>
    <property type="molecule type" value="Genomic_DNA"/>
</dbReference>
<keyword evidence="3" id="KW-1185">Reference proteome</keyword>
<protein>
    <submittedName>
        <fullName evidence="2">CinA family protein</fullName>
    </submittedName>
</protein>
<dbReference type="Gene3D" id="3.90.950.20">
    <property type="entry name" value="CinA-like"/>
    <property type="match status" value="1"/>
</dbReference>
<dbReference type="InterPro" id="IPR036653">
    <property type="entry name" value="CinA-like_C"/>
</dbReference>
<dbReference type="AlphaFoldDB" id="A0A7Y2Q1E3"/>
<evidence type="ECO:0000313" key="3">
    <source>
        <dbReference type="Proteomes" id="UP000543598"/>
    </source>
</evidence>
<evidence type="ECO:0000313" key="2">
    <source>
        <dbReference type="EMBL" id="NNH03820.1"/>
    </source>
</evidence>
<dbReference type="SUPFAM" id="SSF142433">
    <property type="entry name" value="CinA-like"/>
    <property type="match status" value="1"/>
</dbReference>
<gene>
    <name evidence="2" type="ORF">HLA99_08170</name>
</gene>
<dbReference type="NCBIfam" id="TIGR00199">
    <property type="entry name" value="PncC_domain"/>
    <property type="match status" value="1"/>
</dbReference>
<accession>A0A7Y2Q1E3</accession>
<proteinExistence type="predicted"/>
<sequence length="177" mass="17921">MSPPSAAVDRLARSASRTGTTIAVAESLTSGLLASAVGAGEDAATWFAGAIVAYQSDVKERVLGVEPGIDPCSAECAEQLAIGVRRVLGADVSVAATGVGGPDPQDGHPPGTVFLGWATAGTAGHVRLALPGAPEEVVAEVVRQAVRLLDRLVEAAQHPLVSTSDPVSAENRTPARR</sequence>